<feature type="compositionally biased region" description="Polar residues" evidence="1">
    <location>
        <begin position="56"/>
        <end position="66"/>
    </location>
</feature>
<reference evidence="2 3" key="1">
    <citation type="submission" date="2020-04" db="EMBL/GenBank/DDBJ databases">
        <title>Chromosome-level genome assembly of a cyprinid fish Onychostoma macrolepis by integration of Nanopore Sequencing, Bionano and Hi-C technology.</title>
        <authorList>
            <person name="Wang D."/>
        </authorList>
    </citation>
    <scope>NUCLEOTIDE SEQUENCE [LARGE SCALE GENOMIC DNA]</scope>
    <source>
        <strain evidence="2">SWU-2019</strain>
        <tissue evidence="2">Muscle</tissue>
    </source>
</reference>
<sequence>MAHCRLCKGENWRSLAPIIPQISKQLHVDEWVPPVTFCLTSPGSALWDSDVLSLESSDPTLLGSSSRSDENEEVDVVGDDDESMSTESSLAIPSCAYGDMLDVMGRASEWLGVISLGLRLVDEIRSPALLTTPLLPLGDGEESLPLTMEETISGM</sequence>
<protein>
    <submittedName>
        <fullName evidence="2">Uncharacterized protein</fullName>
    </submittedName>
</protein>
<gene>
    <name evidence="2" type="ORF">G5714_019407</name>
</gene>
<dbReference type="AlphaFoldDB" id="A0A7J6BWZ4"/>
<evidence type="ECO:0000313" key="2">
    <source>
        <dbReference type="EMBL" id="KAF4099281.1"/>
    </source>
</evidence>
<proteinExistence type="predicted"/>
<feature type="compositionally biased region" description="Acidic residues" evidence="1">
    <location>
        <begin position="70"/>
        <end position="84"/>
    </location>
</feature>
<dbReference type="EMBL" id="JAAMOB010000020">
    <property type="protein sequence ID" value="KAF4099281.1"/>
    <property type="molecule type" value="Genomic_DNA"/>
</dbReference>
<keyword evidence="3" id="KW-1185">Reference proteome</keyword>
<dbReference type="Proteomes" id="UP000579812">
    <property type="component" value="Unassembled WGS sequence"/>
</dbReference>
<evidence type="ECO:0000256" key="1">
    <source>
        <dbReference type="SAM" id="MobiDB-lite"/>
    </source>
</evidence>
<organism evidence="2 3">
    <name type="scientific">Onychostoma macrolepis</name>
    <dbReference type="NCBI Taxonomy" id="369639"/>
    <lineage>
        <taxon>Eukaryota</taxon>
        <taxon>Metazoa</taxon>
        <taxon>Chordata</taxon>
        <taxon>Craniata</taxon>
        <taxon>Vertebrata</taxon>
        <taxon>Euteleostomi</taxon>
        <taxon>Actinopterygii</taxon>
        <taxon>Neopterygii</taxon>
        <taxon>Teleostei</taxon>
        <taxon>Ostariophysi</taxon>
        <taxon>Cypriniformes</taxon>
        <taxon>Cyprinidae</taxon>
        <taxon>Acrossocheilinae</taxon>
        <taxon>Onychostoma</taxon>
    </lineage>
</organism>
<name>A0A7J6BWZ4_9TELE</name>
<feature type="region of interest" description="Disordered" evidence="1">
    <location>
        <begin position="56"/>
        <end position="88"/>
    </location>
</feature>
<evidence type="ECO:0000313" key="3">
    <source>
        <dbReference type="Proteomes" id="UP000579812"/>
    </source>
</evidence>
<accession>A0A7J6BWZ4</accession>
<comment type="caution">
    <text evidence="2">The sequence shown here is derived from an EMBL/GenBank/DDBJ whole genome shotgun (WGS) entry which is preliminary data.</text>
</comment>